<comment type="cofactor">
    <cofactor evidence="9">
        <name>[4Fe-4S] cluster</name>
        <dbReference type="ChEBI" id="CHEBI:49883"/>
    </cofactor>
    <text evidence="9">Binds 1 [4Fe-4S] cluster.</text>
</comment>
<dbReference type="InterPro" id="IPR037237">
    <property type="entry name" value="IlvD/EDD_N"/>
</dbReference>
<reference evidence="13" key="1">
    <citation type="submission" date="2023-07" db="EMBL/GenBank/DDBJ databases">
        <title>Genome content predicts the carbon catabolic preferences of heterotrophic bacteria.</title>
        <authorList>
            <person name="Gralka M."/>
        </authorList>
    </citation>
    <scope>NUCLEOTIDE SEQUENCE</scope>
    <source>
        <strain evidence="13">I3M17_2</strain>
    </source>
</reference>
<comment type="function">
    <text evidence="9">Catalyzes the dehydration of 6-phospho-D-gluconate to 2-dehydro-3-deoxy-6-phospho-D-gluconate.</text>
</comment>
<dbReference type="InterPro" id="IPR000581">
    <property type="entry name" value="ILV_EDD_N"/>
</dbReference>
<evidence type="ECO:0000256" key="3">
    <source>
        <dbReference type="ARBA" id="ARBA00022723"/>
    </source>
</evidence>
<feature type="binding site" evidence="9">
    <location>
        <position position="221"/>
    </location>
    <ligand>
        <name>[4Fe-4S] cluster</name>
        <dbReference type="ChEBI" id="CHEBI:49883"/>
    </ligand>
</feature>
<keyword evidence="6 9" id="KW-0311">Gluconate utilization</keyword>
<sequence length="609" mass="65291">MNSVIEAVTQRIIERSRHSRQAYLNLMRNTMEQHPPKKRLSCGNLAHAYAACGQSDKQTIRLMQSANISITTAFNDMLSAHQPLETYPQIIKETARAMGSTAQVAGGVPAMCDGVTQGQPGMELSLFSREVVAMATAVGLSHNMFDGNMFLGVCDKIVPGMLIGALQFGHIPGVFVPAGPMPSGIPNKEKAKVRQQYAAGIVGEDKLLETESASYHSAGTCTFYGTANTNQMMVEMLGVQLPGSSFVYPGTELRDALTRAAVEKLVKITDSAGNYRPLYEVITEKSIVNSIIGLLATGGSTNHTLHIVAVARAAGIEVTWADMDELSRAVPLLARVYPNGEADVNQFQQAGGMAYLVRELRSGGLLNEDVVTIMGEGLEAYEKEPMLNDKGQAEWVNDVPVSRDDTVVRPVTSPFDKEGGLRLLKGNLGQGVIKISAVAPENRVVEAPCIVFEAQEELIAAFKRGELEKDFVAVVRFQGPSANGMPELHKMTPPLGVLQDKGFKVALVTDGRMSGASGKVPAGIHLSPEASKGGLLNKLRTGDVIRFDAEAGVIQALVSDEELAAREPAVQPVVEQNLGRSLFGGLRDLAGVSLQGGTVFDFEREFGEK</sequence>
<evidence type="ECO:0000256" key="1">
    <source>
        <dbReference type="ARBA" id="ARBA00006486"/>
    </source>
</evidence>
<keyword evidence="3 9" id="KW-0479">Metal-binding</keyword>
<dbReference type="GeneID" id="98613056"/>
<feature type="binding site" evidence="9">
    <location>
        <position position="154"/>
    </location>
    <ligand>
        <name>[4Fe-4S] cluster</name>
        <dbReference type="ChEBI" id="CHEBI:49883"/>
    </ligand>
</feature>
<dbReference type="RefSeq" id="WP_011467863.1">
    <property type="nucleotide sequence ID" value="NZ_CP123764.1"/>
</dbReference>
<dbReference type="EMBL" id="JAUOPB010000003">
    <property type="protein sequence ID" value="MDO6421952.1"/>
    <property type="molecule type" value="Genomic_DNA"/>
</dbReference>
<dbReference type="GO" id="GO:0009255">
    <property type="term" value="P:Entner-Doudoroff pathway through 6-phosphogluconate"/>
    <property type="evidence" value="ECO:0007669"/>
    <property type="project" value="UniProtKB-UniRule"/>
</dbReference>
<evidence type="ECO:0000259" key="11">
    <source>
        <dbReference type="Pfam" id="PF00920"/>
    </source>
</evidence>
<comment type="catalytic activity">
    <reaction evidence="9">
        <text>6-phospho-D-gluconate = 2-dehydro-3-deoxy-6-phospho-D-gluconate + H2O</text>
        <dbReference type="Rhea" id="RHEA:17277"/>
        <dbReference type="ChEBI" id="CHEBI:15377"/>
        <dbReference type="ChEBI" id="CHEBI:57569"/>
        <dbReference type="ChEBI" id="CHEBI:58759"/>
        <dbReference type="EC" id="4.2.1.12"/>
    </reaction>
</comment>
<proteinExistence type="inferred from homology"/>
<comment type="similarity">
    <text evidence="1 9">Belongs to the IlvD/Edd family.</text>
</comment>
<name>A0AAW7X322_9GAMM</name>
<evidence type="ECO:0000256" key="6">
    <source>
        <dbReference type="ARBA" id="ARBA00023064"/>
    </source>
</evidence>
<evidence type="ECO:0000256" key="4">
    <source>
        <dbReference type="ARBA" id="ARBA00023004"/>
    </source>
</evidence>
<dbReference type="GO" id="GO:0005829">
    <property type="term" value="C:cytosol"/>
    <property type="evidence" value="ECO:0007669"/>
    <property type="project" value="TreeGrafter"/>
</dbReference>
<feature type="domain" description="Dihydroxy-acid/6-phosphogluconate dehydratase N-terminal" evidence="11">
    <location>
        <begin position="67"/>
        <end position="379"/>
    </location>
</feature>
<evidence type="ECO:0000256" key="9">
    <source>
        <dbReference type="HAMAP-Rule" id="MF_02094"/>
    </source>
</evidence>
<feature type="domain" description="Dihydroxy-acid/6-phosphogluconate dehydratase C-terminal" evidence="12">
    <location>
        <begin position="407"/>
        <end position="582"/>
    </location>
</feature>
<evidence type="ECO:0000256" key="8">
    <source>
        <dbReference type="ARBA" id="ARBA00023277"/>
    </source>
</evidence>
<dbReference type="PANTHER" id="PTHR43661">
    <property type="entry name" value="D-XYLONATE DEHYDRATASE"/>
    <property type="match status" value="1"/>
</dbReference>
<dbReference type="NCBIfam" id="TIGR01196">
    <property type="entry name" value="edd"/>
    <property type="match status" value="1"/>
</dbReference>
<organism evidence="13 14">
    <name type="scientific">Saccharophagus degradans</name>
    <dbReference type="NCBI Taxonomy" id="86304"/>
    <lineage>
        <taxon>Bacteria</taxon>
        <taxon>Pseudomonadati</taxon>
        <taxon>Pseudomonadota</taxon>
        <taxon>Gammaproteobacteria</taxon>
        <taxon>Cellvibrionales</taxon>
        <taxon>Cellvibrionaceae</taxon>
        <taxon>Saccharophagus</taxon>
    </lineage>
</organism>
<dbReference type="AlphaFoldDB" id="A0AAW7X322"/>
<dbReference type="EC" id="4.2.1.12" evidence="9 10"/>
<dbReference type="HAMAP" id="MF_02094">
    <property type="entry name" value="Edd"/>
    <property type="match status" value="1"/>
</dbReference>
<dbReference type="SUPFAM" id="SSF52016">
    <property type="entry name" value="LeuD/IlvD-like"/>
    <property type="match status" value="1"/>
</dbReference>
<evidence type="ECO:0000256" key="2">
    <source>
        <dbReference type="ARBA" id="ARBA00022485"/>
    </source>
</evidence>
<comment type="caution">
    <text evidence="13">The sequence shown here is derived from an EMBL/GenBank/DDBJ whole genome shotgun (WGS) entry which is preliminary data.</text>
</comment>
<keyword evidence="5 9" id="KW-0411">Iron-sulfur</keyword>
<dbReference type="PROSITE" id="PS00887">
    <property type="entry name" value="ILVD_EDD_2"/>
    <property type="match status" value="1"/>
</dbReference>
<accession>A0AAW7X322</accession>
<dbReference type="Pfam" id="PF24877">
    <property type="entry name" value="ILV_EDD_C"/>
    <property type="match status" value="1"/>
</dbReference>
<dbReference type="GO" id="GO:0004456">
    <property type="term" value="F:phosphogluconate dehydratase activity"/>
    <property type="evidence" value="ECO:0007669"/>
    <property type="project" value="UniProtKB-UniRule"/>
</dbReference>
<comment type="pathway">
    <text evidence="9">Carbohydrate metabolism; Entner-Doudoroff pathway.</text>
</comment>
<evidence type="ECO:0000256" key="5">
    <source>
        <dbReference type="ARBA" id="ARBA00023014"/>
    </source>
</evidence>
<gene>
    <name evidence="9 13" type="primary">edd</name>
    <name evidence="13" type="ORF">Q4521_05665</name>
</gene>
<dbReference type="SUPFAM" id="SSF143975">
    <property type="entry name" value="IlvD/EDD N-terminal domain-like"/>
    <property type="match status" value="1"/>
</dbReference>
<keyword evidence="8 9" id="KW-0119">Carbohydrate metabolism</keyword>
<dbReference type="PROSITE" id="PS00886">
    <property type="entry name" value="ILVD_EDD_1"/>
    <property type="match status" value="1"/>
</dbReference>
<evidence type="ECO:0000256" key="10">
    <source>
        <dbReference type="NCBIfam" id="TIGR01196"/>
    </source>
</evidence>
<dbReference type="Proteomes" id="UP001169760">
    <property type="component" value="Unassembled WGS sequence"/>
</dbReference>
<dbReference type="InterPro" id="IPR056740">
    <property type="entry name" value="ILV_EDD_C"/>
</dbReference>
<evidence type="ECO:0000313" key="14">
    <source>
        <dbReference type="Proteomes" id="UP001169760"/>
    </source>
</evidence>
<dbReference type="Pfam" id="PF00920">
    <property type="entry name" value="ILVD_EDD_N"/>
    <property type="match status" value="1"/>
</dbReference>
<dbReference type="GO" id="GO:0019521">
    <property type="term" value="P:D-gluconate metabolic process"/>
    <property type="evidence" value="ECO:0007669"/>
    <property type="project" value="UniProtKB-KW"/>
</dbReference>
<dbReference type="Gene3D" id="3.50.30.80">
    <property type="entry name" value="IlvD/EDD C-terminal domain-like"/>
    <property type="match status" value="1"/>
</dbReference>
<keyword evidence="2 9" id="KW-0004">4Fe-4S</keyword>
<evidence type="ECO:0000256" key="7">
    <source>
        <dbReference type="ARBA" id="ARBA00023239"/>
    </source>
</evidence>
<evidence type="ECO:0000313" key="13">
    <source>
        <dbReference type="EMBL" id="MDO6421952.1"/>
    </source>
</evidence>
<dbReference type="InterPro" id="IPR020558">
    <property type="entry name" value="DiOHA_6PGluconate_deHydtase_CS"/>
</dbReference>
<dbReference type="PANTHER" id="PTHR43661:SF1">
    <property type="entry name" value="PHOSPHOGLUCONATE DEHYDRATASE"/>
    <property type="match status" value="1"/>
</dbReference>
<dbReference type="GO" id="GO:0046872">
    <property type="term" value="F:metal ion binding"/>
    <property type="evidence" value="ECO:0007669"/>
    <property type="project" value="UniProtKB-KW"/>
</dbReference>
<evidence type="ECO:0000259" key="12">
    <source>
        <dbReference type="Pfam" id="PF24877"/>
    </source>
</evidence>
<keyword evidence="4 9" id="KW-0408">Iron</keyword>
<keyword evidence="7 9" id="KW-0456">Lyase</keyword>
<dbReference type="GO" id="GO:0051539">
    <property type="term" value="F:4 iron, 4 sulfur cluster binding"/>
    <property type="evidence" value="ECO:0007669"/>
    <property type="project" value="UniProtKB-UniRule"/>
</dbReference>
<protein>
    <recommendedName>
        <fullName evidence="9 10">Phosphogluconate dehydratase</fullName>
        <ecNumber evidence="9 10">4.2.1.12</ecNumber>
    </recommendedName>
</protein>
<dbReference type="FunFam" id="3.50.30.80:FF:000001">
    <property type="entry name" value="Dihydroxy-acid dehydratase"/>
    <property type="match status" value="1"/>
</dbReference>
<dbReference type="InterPro" id="IPR042096">
    <property type="entry name" value="Dihydro-acid_dehy_C"/>
</dbReference>
<dbReference type="InterPro" id="IPR004786">
    <property type="entry name" value="6-phosphgluc_deHydtase"/>
</dbReference>